<feature type="region of interest" description="Disordered" evidence="1">
    <location>
        <begin position="116"/>
        <end position="155"/>
    </location>
</feature>
<accession>A0A6Q2XWB2</accession>
<evidence type="ECO:0000256" key="1">
    <source>
        <dbReference type="SAM" id="MobiDB-lite"/>
    </source>
</evidence>
<reference evidence="2" key="4">
    <citation type="submission" date="2025-09" db="UniProtKB">
        <authorList>
            <consortium name="Ensembl"/>
        </authorList>
    </citation>
    <scope>IDENTIFICATION</scope>
</reference>
<dbReference type="InterPro" id="IPR038800">
    <property type="entry name" value="CCDC17"/>
</dbReference>
<proteinExistence type="predicted"/>
<reference evidence="2" key="3">
    <citation type="submission" date="2025-08" db="UniProtKB">
        <authorList>
            <consortium name="Ensembl"/>
        </authorList>
    </citation>
    <scope>IDENTIFICATION</scope>
</reference>
<feature type="compositionally biased region" description="Basic and acidic residues" evidence="1">
    <location>
        <begin position="134"/>
        <end position="150"/>
    </location>
</feature>
<dbReference type="GeneTree" id="ENSGT00940000167241"/>
<protein>
    <recommendedName>
        <fullName evidence="4">Coiled-coil domain containing 17</fullName>
    </recommendedName>
</protein>
<reference evidence="2" key="2">
    <citation type="submission" date="2020-02" db="EMBL/GenBank/DDBJ databases">
        <title>Esox lucius (northern pike) genome, fEsoLuc1, primary haplotype.</title>
        <authorList>
            <person name="Myers G."/>
            <person name="Karagic N."/>
            <person name="Meyer A."/>
            <person name="Pippel M."/>
            <person name="Reichard M."/>
            <person name="Winkler S."/>
            <person name="Tracey A."/>
            <person name="Sims Y."/>
            <person name="Howe K."/>
            <person name="Rhie A."/>
            <person name="Formenti G."/>
            <person name="Durbin R."/>
            <person name="Fedrigo O."/>
            <person name="Jarvis E.D."/>
        </authorList>
    </citation>
    <scope>NUCLEOTIDE SEQUENCE [LARGE SCALE GENOMIC DNA]</scope>
</reference>
<dbReference type="PANTHER" id="PTHR33820">
    <property type="entry name" value="COILED-COIL DOMAIN-CONTAINING PROTEIN 17"/>
    <property type="match status" value="1"/>
</dbReference>
<dbReference type="GeneID" id="105005913"/>
<dbReference type="Proteomes" id="UP000265140">
    <property type="component" value="Chromosome 8"/>
</dbReference>
<dbReference type="AlphaFoldDB" id="A0A6Q2XWB2"/>
<evidence type="ECO:0000313" key="2">
    <source>
        <dbReference type="Ensembl" id="ENSELUP00000057350.2"/>
    </source>
</evidence>
<sequence length="644" mass="72121">MEAMGEFSCQECSMAFWSFGLLEKHKEFFCVGSSIGDPVVLRQGHPYHRRDYPKALHTPDLITLREQRGMHLGTIQGPINDREQKAGKEPDLHSFVSDSVTLRNLTDEFHKLRVSIEKSNQPKRSTEKEDLDQGLERQRSHKERLSELAKRHNSQLAEIQDRNQLLEQQREQIARHLGAVTEQGTAVNLESLLLELREKEDKNEEALQQLRDHITNLQPVVKVIRSDSPKPEDRNGHHFSSDLISSVDEPLSTQIRILVQAYMQSGGSDPTVLAQMHDLLAEALTLEQQTEPMADSKGSRKRIKPPHWAVKSEILAVEQENHRLEEEIFRIQLARGKHCREDIAVVSELRQIQREHIHHMASIQAEIESLRWKIERATGGPRDLRVTPPPPLFPAMSNMSPLAQIQPGLHSSLRGRHVLDPLDSLGPVSYDPAAGFVVFFDLVLGVDAVLRVLRLVACLYSGGQALGLCSPLPPTQCQPGGNVPKGCSVPPGNYALLAVKQPMPRLQPSPSLSLVLELQAAEYSQSVQNLVSWGWAHLELFDQHNQVQSGYWRVPVRALPIRPSLSPDQLNSVQQVGNMEVCLRVVKAEDENRQSLTKIDPTNISQYKYLSLASNPPASCQDNASISTSIHPSTANPFPSSSLH</sequence>
<dbReference type="PANTHER" id="PTHR33820:SF4">
    <property type="entry name" value="COILED-COIL DOMAIN-CONTAINING PROTEIN 17"/>
    <property type="match status" value="1"/>
</dbReference>
<evidence type="ECO:0000313" key="3">
    <source>
        <dbReference type="Proteomes" id="UP000265140"/>
    </source>
</evidence>
<dbReference type="Bgee" id="ENSELUG00000023609">
    <property type="expression patterns" value="Expressed in brain and 1 other cell type or tissue"/>
</dbReference>
<name>A0A6Q2XWB2_ESOLU</name>
<gene>
    <name evidence="2" type="primary">CCDC17</name>
</gene>
<organism evidence="2 3">
    <name type="scientific">Esox lucius</name>
    <name type="common">Northern pike</name>
    <dbReference type="NCBI Taxonomy" id="8010"/>
    <lineage>
        <taxon>Eukaryota</taxon>
        <taxon>Metazoa</taxon>
        <taxon>Chordata</taxon>
        <taxon>Craniata</taxon>
        <taxon>Vertebrata</taxon>
        <taxon>Euteleostomi</taxon>
        <taxon>Actinopterygii</taxon>
        <taxon>Neopterygii</taxon>
        <taxon>Teleostei</taxon>
        <taxon>Protacanthopterygii</taxon>
        <taxon>Esociformes</taxon>
        <taxon>Esocidae</taxon>
        <taxon>Esox</taxon>
    </lineage>
</organism>
<keyword evidence="3" id="KW-1185">Reference proteome</keyword>
<feature type="region of interest" description="Disordered" evidence="1">
    <location>
        <begin position="623"/>
        <end position="644"/>
    </location>
</feature>
<evidence type="ECO:0008006" key="4">
    <source>
        <dbReference type="Google" id="ProtNLM"/>
    </source>
</evidence>
<reference evidence="3" key="1">
    <citation type="journal article" date="2014" name="PLoS ONE">
        <title>The genome and linkage map of the northern pike (Esox lucius): conserved synteny revealed between the salmonid sister group and the Neoteleostei.</title>
        <authorList>
            <person name="Rondeau E.B."/>
            <person name="Minkley D.R."/>
            <person name="Leong J.S."/>
            <person name="Messmer A.M."/>
            <person name="Jantzen J.R."/>
            <person name="von Schalburg K.R."/>
            <person name="Lemon C."/>
            <person name="Bird N.H."/>
            <person name="Koop B.F."/>
        </authorList>
    </citation>
    <scope>NUCLEOTIDE SEQUENCE</scope>
</reference>
<dbReference type="RefSeq" id="XP_034149793.1">
    <property type="nucleotide sequence ID" value="XM_034293902.1"/>
</dbReference>
<dbReference type="Ensembl" id="ENSELUT00000082651.2">
    <property type="protein sequence ID" value="ENSELUP00000057350.2"/>
    <property type="gene ID" value="ENSELUG00000023609.3"/>
</dbReference>